<comment type="caution">
    <text evidence="2">The sequence shown here is derived from an EMBL/GenBank/DDBJ whole genome shotgun (WGS) entry which is preliminary data.</text>
</comment>
<dbReference type="InterPro" id="IPR024096">
    <property type="entry name" value="NO_sig/Golgi_transp_ligand-bd"/>
</dbReference>
<dbReference type="Pfam" id="PF07700">
    <property type="entry name" value="HNOB"/>
    <property type="match status" value="1"/>
</dbReference>
<name>A0A4R4K7U8_9BACT</name>
<dbReference type="OrthoDB" id="7266652at2"/>
<dbReference type="GO" id="GO:0020037">
    <property type="term" value="F:heme binding"/>
    <property type="evidence" value="ECO:0007669"/>
    <property type="project" value="InterPro"/>
</dbReference>
<dbReference type="InterPro" id="IPR011644">
    <property type="entry name" value="Heme_NO-bd"/>
</dbReference>
<evidence type="ECO:0000313" key="3">
    <source>
        <dbReference type="Proteomes" id="UP000295706"/>
    </source>
</evidence>
<dbReference type="Gene3D" id="3.90.1520.10">
    <property type="entry name" value="H-NOX domain"/>
    <property type="match status" value="1"/>
</dbReference>
<accession>A0A4R4K7U8</accession>
<evidence type="ECO:0000313" key="2">
    <source>
        <dbReference type="EMBL" id="TDB63724.1"/>
    </source>
</evidence>
<gene>
    <name evidence="2" type="ORF">EZE20_15615</name>
</gene>
<protein>
    <recommendedName>
        <fullName evidence="1">Heme NO-binding domain-containing protein</fullName>
    </recommendedName>
</protein>
<dbReference type="InterPro" id="IPR038158">
    <property type="entry name" value="H-NOX_domain_sf"/>
</dbReference>
<proteinExistence type="predicted"/>
<organism evidence="2 3">
    <name type="scientific">Arundinibacter roseus</name>
    <dbReference type="NCBI Taxonomy" id="2070510"/>
    <lineage>
        <taxon>Bacteria</taxon>
        <taxon>Pseudomonadati</taxon>
        <taxon>Bacteroidota</taxon>
        <taxon>Cytophagia</taxon>
        <taxon>Cytophagales</taxon>
        <taxon>Spirosomataceae</taxon>
        <taxon>Arundinibacter</taxon>
    </lineage>
</organism>
<dbReference type="EMBL" id="SMJU01000009">
    <property type="protein sequence ID" value="TDB63724.1"/>
    <property type="molecule type" value="Genomic_DNA"/>
</dbReference>
<sequence length="179" mass="20265">MKGIVFTEFLEMVEQKFGYKMVDDLLISSELPSKGVYTAVGTYSHKEMFSLVTQLSERSGIDASLLLDTFGSHIFEHFTSRYNHFFSSCTSAFEFLSSIEEHIHVEVQKLYPDAELPEFIISRPGDDVLSMIYKSERKLSFLALGLIKSTLAYYGETAEITMKDLSGDGHTVEFILTKV</sequence>
<dbReference type="AlphaFoldDB" id="A0A4R4K7U8"/>
<evidence type="ECO:0000259" key="1">
    <source>
        <dbReference type="Pfam" id="PF07700"/>
    </source>
</evidence>
<keyword evidence="3" id="KW-1185">Reference proteome</keyword>
<feature type="domain" description="Heme NO-binding" evidence="1">
    <location>
        <begin position="2"/>
        <end position="161"/>
    </location>
</feature>
<reference evidence="2 3" key="1">
    <citation type="submission" date="2019-02" db="EMBL/GenBank/DDBJ databases">
        <title>Arundinibacter roseus gen. nov., sp. nov., a new member of the family Cytophagaceae.</title>
        <authorList>
            <person name="Szuroczki S."/>
            <person name="Khayer B."/>
            <person name="Sproer C."/>
            <person name="Toumi M."/>
            <person name="Szabo A."/>
            <person name="Felfoldi T."/>
            <person name="Schumann P."/>
            <person name="Toth E."/>
        </authorList>
    </citation>
    <scope>NUCLEOTIDE SEQUENCE [LARGE SCALE GENOMIC DNA]</scope>
    <source>
        <strain evidence="2 3">DMA-k-7a</strain>
    </source>
</reference>
<dbReference type="SUPFAM" id="SSF111126">
    <property type="entry name" value="Ligand-binding domain in the NO signalling and Golgi transport"/>
    <property type="match status" value="1"/>
</dbReference>
<dbReference type="Proteomes" id="UP000295706">
    <property type="component" value="Unassembled WGS sequence"/>
</dbReference>
<dbReference type="RefSeq" id="WP_132119312.1">
    <property type="nucleotide sequence ID" value="NZ_SMJU01000009.1"/>
</dbReference>